<organism evidence="12 13">
    <name type="scientific">Sporothrix schenckii 1099-18</name>
    <dbReference type="NCBI Taxonomy" id="1397361"/>
    <lineage>
        <taxon>Eukaryota</taxon>
        <taxon>Fungi</taxon>
        <taxon>Dikarya</taxon>
        <taxon>Ascomycota</taxon>
        <taxon>Pezizomycotina</taxon>
        <taxon>Sordariomycetes</taxon>
        <taxon>Sordariomycetidae</taxon>
        <taxon>Ophiostomatales</taxon>
        <taxon>Ophiostomataceae</taxon>
        <taxon>Sporothrix</taxon>
    </lineage>
</organism>
<evidence type="ECO:0000256" key="4">
    <source>
        <dbReference type="ARBA" id="ARBA00022833"/>
    </source>
</evidence>
<feature type="domain" description="Deacetylase sirtuin-type" evidence="11">
    <location>
        <begin position="16"/>
        <end position="281"/>
    </location>
</feature>
<dbReference type="InterPro" id="IPR003000">
    <property type="entry name" value="Sirtuin"/>
</dbReference>
<comment type="similarity">
    <text evidence="1">Belongs to the sirtuin family. Class I subfamily.</text>
</comment>
<protein>
    <submittedName>
        <fullName evidence="12">NAD-dependent histone deacetylase SIR2</fullName>
    </submittedName>
</protein>
<feature type="binding site" evidence="7">
    <location>
        <position position="267"/>
    </location>
    <ligand>
        <name>NAD(+)</name>
        <dbReference type="ChEBI" id="CHEBI:57540"/>
    </ligand>
</feature>
<proteinExistence type="inferred from homology"/>
<dbReference type="Pfam" id="PF02146">
    <property type="entry name" value="SIR2"/>
    <property type="match status" value="1"/>
</dbReference>
<name>A0A0F2M922_SPOSC</name>
<accession>A0A0F2M922</accession>
<evidence type="ECO:0000256" key="7">
    <source>
        <dbReference type="PIRSR" id="PIRSR037938-2"/>
    </source>
</evidence>
<evidence type="ECO:0000256" key="8">
    <source>
        <dbReference type="PIRSR" id="PIRSR037938-3"/>
    </source>
</evidence>
<evidence type="ECO:0000256" key="3">
    <source>
        <dbReference type="ARBA" id="ARBA00022723"/>
    </source>
</evidence>
<feature type="binding site" evidence="8 9">
    <location>
        <position position="154"/>
    </location>
    <ligand>
        <name>Zn(2+)</name>
        <dbReference type="ChEBI" id="CHEBI:29105"/>
    </ligand>
</feature>
<feature type="compositionally biased region" description="Basic and acidic residues" evidence="10">
    <location>
        <begin position="384"/>
        <end position="394"/>
    </location>
</feature>
<dbReference type="InterPro" id="IPR026591">
    <property type="entry name" value="Sirtuin_cat_small_dom_sf"/>
</dbReference>
<dbReference type="PANTHER" id="PTHR11085:SF6">
    <property type="entry name" value="NAD-DEPENDENT PROTEIN DEACETYLASE SIRTUIN-2"/>
    <property type="match status" value="1"/>
</dbReference>
<feature type="binding site" evidence="8 9">
    <location>
        <position position="185"/>
    </location>
    <ligand>
        <name>Zn(2+)</name>
        <dbReference type="ChEBI" id="CHEBI:29105"/>
    </ligand>
</feature>
<evidence type="ECO:0000313" key="12">
    <source>
        <dbReference type="EMBL" id="KJR85579.1"/>
    </source>
</evidence>
<evidence type="ECO:0000256" key="6">
    <source>
        <dbReference type="PIRSR" id="PIRSR037938-1"/>
    </source>
</evidence>
<evidence type="ECO:0000313" key="13">
    <source>
        <dbReference type="Proteomes" id="UP000033710"/>
    </source>
</evidence>
<evidence type="ECO:0000256" key="9">
    <source>
        <dbReference type="PROSITE-ProRule" id="PRU00236"/>
    </source>
</evidence>
<feature type="binding site" evidence="7">
    <location>
        <begin position="44"/>
        <end position="48"/>
    </location>
    <ligand>
        <name>NAD(+)</name>
        <dbReference type="ChEBI" id="CHEBI:57540"/>
    </ligand>
</feature>
<dbReference type="GO" id="GO:0046872">
    <property type="term" value="F:metal ion binding"/>
    <property type="evidence" value="ECO:0007669"/>
    <property type="project" value="UniProtKB-KW"/>
</dbReference>
<feature type="binding site" evidence="8 9">
    <location>
        <position position="159"/>
    </location>
    <ligand>
        <name>Zn(2+)</name>
        <dbReference type="ChEBI" id="CHEBI:29105"/>
    </ligand>
</feature>
<dbReference type="AlphaFoldDB" id="A0A0F2M922"/>
<dbReference type="VEuPathDB" id="FungiDB:SPSK_09167"/>
<gene>
    <name evidence="12" type="ORF">SPSK_09167</name>
</gene>
<keyword evidence="3 8" id="KW-0479">Metal-binding</keyword>
<evidence type="ECO:0000256" key="10">
    <source>
        <dbReference type="SAM" id="MobiDB-lite"/>
    </source>
</evidence>
<dbReference type="Proteomes" id="UP000033710">
    <property type="component" value="Unassembled WGS sequence"/>
</dbReference>
<keyword evidence="2" id="KW-0808">Transferase</keyword>
<comment type="cofactor">
    <cofactor evidence="8">
        <name>Zn(2+)</name>
        <dbReference type="ChEBI" id="CHEBI:29105"/>
    </cofactor>
    <text evidence="8">Binds 1 zinc ion per subunit.</text>
</comment>
<dbReference type="EMBL" id="AXCR01000007">
    <property type="protein sequence ID" value="KJR85579.1"/>
    <property type="molecule type" value="Genomic_DNA"/>
</dbReference>
<evidence type="ECO:0000256" key="5">
    <source>
        <dbReference type="ARBA" id="ARBA00023027"/>
    </source>
</evidence>
<keyword evidence="4 8" id="KW-0862">Zinc</keyword>
<dbReference type="GO" id="GO:0070403">
    <property type="term" value="F:NAD+ binding"/>
    <property type="evidence" value="ECO:0007669"/>
    <property type="project" value="InterPro"/>
</dbReference>
<dbReference type="PROSITE" id="PS50305">
    <property type="entry name" value="SIRTUIN"/>
    <property type="match status" value="1"/>
</dbReference>
<reference evidence="12 13" key="2">
    <citation type="journal article" date="2015" name="Eukaryot. Cell">
        <title>Asexual propagation of a virulent clone complex in a human and feline outbreak of sporotrichosis.</title>
        <authorList>
            <person name="Teixeira Mde M."/>
            <person name="Rodrigues A.M."/>
            <person name="Tsui C.K."/>
            <person name="de Almeida L.G."/>
            <person name="Van Diepeningen A.D."/>
            <person name="van den Ende B.G."/>
            <person name="Fernandes G.F."/>
            <person name="Kano R."/>
            <person name="Hamelin R.C."/>
            <person name="Lopes-Bezerra L.M."/>
            <person name="Vasconcelos A.T."/>
            <person name="de Hoog S."/>
            <person name="de Camargo Z.P."/>
            <person name="Felipe M.S."/>
        </authorList>
    </citation>
    <scope>NUCLEOTIDE SEQUENCE [LARGE SCALE GENOMIC DNA]</scope>
    <source>
        <strain evidence="12 13">1099-18</strain>
    </source>
</reference>
<dbReference type="InterPro" id="IPR029035">
    <property type="entry name" value="DHS-like_NAD/FAD-binding_dom"/>
</dbReference>
<feature type="region of interest" description="Disordered" evidence="10">
    <location>
        <begin position="300"/>
        <end position="372"/>
    </location>
</feature>
<feature type="active site" description="Proton acceptor" evidence="6 9">
    <location>
        <position position="146"/>
    </location>
</feature>
<evidence type="ECO:0000256" key="1">
    <source>
        <dbReference type="ARBA" id="ARBA00006924"/>
    </source>
</evidence>
<dbReference type="GeneID" id="27671022"/>
<feature type="binding site" evidence="7">
    <location>
        <begin position="247"/>
        <end position="249"/>
    </location>
    <ligand>
        <name>NAD(+)</name>
        <dbReference type="ChEBI" id="CHEBI:57540"/>
    </ligand>
</feature>
<feature type="compositionally biased region" description="Acidic residues" evidence="10">
    <location>
        <begin position="319"/>
        <end position="331"/>
    </location>
</feature>
<evidence type="ECO:0000256" key="2">
    <source>
        <dbReference type="ARBA" id="ARBA00022679"/>
    </source>
</evidence>
<feature type="region of interest" description="Disordered" evidence="10">
    <location>
        <begin position="384"/>
        <end position="464"/>
    </location>
</feature>
<comment type="caution">
    <text evidence="12">The sequence shown here is derived from an EMBL/GenBank/DDBJ whole genome shotgun (WGS) entry which is preliminary data.</text>
</comment>
<feature type="binding site" evidence="7">
    <location>
        <begin position="54"/>
        <end position="56"/>
    </location>
    <ligand>
        <name>NAD(+)</name>
        <dbReference type="ChEBI" id="CHEBI:57540"/>
    </ligand>
</feature>
<sequence>MGQEVSNQIDESTPPQTLNDRSLEAVAQLILDGKVRRIVALTGAGISTAAGIPDFRSPGTGLYANLQRLKLPYAEAVFSIDYFRENPHPFYILAKELYPGQFHPTVAHAFLSLLAAKGILRMLFTQNIDCLERAAGVPADLIVEAHGSFATQRCINFDCRTPFPDDEMRQHVRDARVPRCKQPGCGALVKPDIVFFGESLPQRFHEFGKLPATDADLVLVLGTSLTVYPFAGLPTMVPDHVPRVLFNREVVGDLGTRADDVLELGNCTAGVLKLADALGWRAELDELWLTLVGAEEVERQRGQERILATAGPRPPSESSDGDSDNDGDGDIDVGRKVGPGDDDDTKYVGGEFDDTNDQPPEIGGALSSAEAEVNEIANEIEAILKLDESGKETDSPSDDATSAEKPTADSSKTSVDGAAPVESTITTTSHAAPKETQETAPGKELISSDSTKDKPKQIIGRPQL</sequence>
<feature type="binding site" evidence="7">
    <location>
        <begin position="126"/>
        <end position="129"/>
    </location>
    <ligand>
        <name>NAD(+)</name>
        <dbReference type="ChEBI" id="CHEBI:57540"/>
    </ligand>
</feature>
<dbReference type="GO" id="GO:0005634">
    <property type="term" value="C:nucleus"/>
    <property type="evidence" value="ECO:0007669"/>
    <property type="project" value="TreeGrafter"/>
</dbReference>
<evidence type="ECO:0000259" key="11">
    <source>
        <dbReference type="PROSITE" id="PS50305"/>
    </source>
</evidence>
<dbReference type="SUPFAM" id="SSF52467">
    <property type="entry name" value="DHS-like NAD/FAD-binding domain"/>
    <property type="match status" value="1"/>
</dbReference>
<dbReference type="InterPro" id="IPR026590">
    <property type="entry name" value="Ssirtuin_cat_dom"/>
</dbReference>
<dbReference type="InterPro" id="IPR050134">
    <property type="entry name" value="NAD-dep_sirtuin_deacylases"/>
</dbReference>
<dbReference type="CDD" id="cd01408">
    <property type="entry name" value="SIRT1"/>
    <property type="match status" value="1"/>
</dbReference>
<reference evidence="12 13" key="1">
    <citation type="journal article" date="2014" name="BMC Genomics">
        <title>Comparative genomics of the major fungal agents of human and animal Sporotrichosis: Sporothrix schenckii and Sporothrix brasiliensis.</title>
        <authorList>
            <person name="Teixeira M.M."/>
            <person name="de Almeida L.G."/>
            <person name="Kubitschek-Barreira P."/>
            <person name="Alves F.L."/>
            <person name="Kioshima E.S."/>
            <person name="Abadio A.K."/>
            <person name="Fernandes L."/>
            <person name="Derengowski L.S."/>
            <person name="Ferreira K.S."/>
            <person name="Souza R.C."/>
            <person name="Ruiz J.C."/>
            <person name="de Andrade N.C."/>
            <person name="Paes H.C."/>
            <person name="Nicola A.M."/>
            <person name="Albuquerque P."/>
            <person name="Gerber A.L."/>
            <person name="Martins V.P."/>
            <person name="Peconick L.D."/>
            <person name="Neto A.V."/>
            <person name="Chaucanez C.B."/>
            <person name="Silva P.A."/>
            <person name="Cunha O.L."/>
            <person name="de Oliveira F.F."/>
            <person name="dos Santos T.C."/>
            <person name="Barros A.L."/>
            <person name="Soares M.A."/>
            <person name="de Oliveira L.M."/>
            <person name="Marini M.M."/>
            <person name="Villalobos-Duno H."/>
            <person name="Cunha M.M."/>
            <person name="de Hoog S."/>
            <person name="da Silveira J.F."/>
            <person name="Henrissat B."/>
            <person name="Nino-Vega G.A."/>
            <person name="Cisalpino P.S."/>
            <person name="Mora-Montes H.M."/>
            <person name="Almeida S.R."/>
            <person name="Stajich J.E."/>
            <person name="Lopes-Bezerra L.M."/>
            <person name="Vasconcelos A.T."/>
            <person name="Felipe M.S."/>
        </authorList>
    </citation>
    <scope>NUCLEOTIDE SEQUENCE [LARGE SCALE GENOMIC DNA]</scope>
    <source>
        <strain evidence="12 13">1099-18</strain>
    </source>
</reference>
<dbReference type="KEGG" id="ssck:SPSK_09167"/>
<dbReference type="Gene3D" id="3.30.1600.10">
    <property type="entry name" value="SIR2/SIRT2 'Small Domain"/>
    <property type="match status" value="1"/>
</dbReference>
<dbReference type="OrthoDB" id="420264at2759"/>
<dbReference type="GO" id="GO:0017136">
    <property type="term" value="F:histone deacetylase activity, NAD-dependent"/>
    <property type="evidence" value="ECO:0007669"/>
    <property type="project" value="InterPro"/>
</dbReference>
<dbReference type="RefSeq" id="XP_016588255.1">
    <property type="nucleotide sequence ID" value="XM_016735745.1"/>
</dbReference>
<feature type="binding site" evidence="8 9">
    <location>
        <position position="180"/>
    </location>
    <ligand>
        <name>Zn(2+)</name>
        <dbReference type="ChEBI" id="CHEBI:29105"/>
    </ligand>
</feature>
<keyword evidence="5 7" id="KW-0520">NAD</keyword>
<dbReference type="PANTHER" id="PTHR11085">
    <property type="entry name" value="NAD-DEPENDENT PROTEIN DEACYLASE SIRTUIN-5, MITOCHONDRIAL-RELATED"/>
    <property type="match status" value="1"/>
</dbReference>
<feature type="binding site" evidence="7">
    <location>
        <begin position="223"/>
        <end position="224"/>
    </location>
    <ligand>
        <name>NAD(+)</name>
        <dbReference type="ChEBI" id="CHEBI:57540"/>
    </ligand>
</feature>
<dbReference type="Gene3D" id="3.40.50.1220">
    <property type="entry name" value="TPP-binding domain"/>
    <property type="match status" value="1"/>
</dbReference>